<evidence type="ECO:0000313" key="2">
    <source>
        <dbReference type="Proteomes" id="UP000805193"/>
    </source>
</evidence>
<sequence>MIALLKKEGYREAPLEVTCTELPQQWRRPRGSQINPGSVGDLDWRSVREGGPSEALSSKLYDARKSKRSMTDMQQDLHTLGVDLGHLEDSPFAKHLRSLQVLGTDSMFGIVPEGSGISYQHPVSPHGFKTYISPNIVQCGTDAPKCVLPSWPVLFTSSNTYQLRTELLSATETSLLQFSPEKKRELLCERNIAEQLGEGGPRPSLAKYDLRIRGRFKRLRRKHERRRKLRALHGSTEQAAPTSALFLAVPEPFDLGVRLWLARFGEVKRSGVLRVVGSDLAHQAVHRHGITHEPHAVRNYERALRCRGHSIQTTCCGIMVDPSLPWLGASPDRLVYDPKEPVPHGVLEVKCPYTMYHSADPDSQTFYMRGTQQCKGIFRDPEQRRSSGSQSFTGNAPPYPMEAFPVERQPPPSASRAPVPENRERLPYQEPAARRRGVGGFTRFQLNRGYYRTVPGAMGIVEVIGAGSITTALSLRGYVFDIFFFLCNIGFTYAFVGVIFFINGLLSTGRDSSPQSDVPLVVNLLYYGLGFVMFLAGGIAALVKSQSDFVAIATGIGAVVVAIALFVHVIYCVRDA</sequence>
<proteinExistence type="predicted"/>
<organism evidence="1 2">
    <name type="scientific">Ixodes persulcatus</name>
    <name type="common">Taiga tick</name>
    <dbReference type="NCBI Taxonomy" id="34615"/>
    <lineage>
        <taxon>Eukaryota</taxon>
        <taxon>Metazoa</taxon>
        <taxon>Ecdysozoa</taxon>
        <taxon>Arthropoda</taxon>
        <taxon>Chelicerata</taxon>
        <taxon>Arachnida</taxon>
        <taxon>Acari</taxon>
        <taxon>Parasitiformes</taxon>
        <taxon>Ixodida</taxon>
        <taxon>Ixodoidea</taxon>
        <taxon>Ixodidae</taxon>
        <taxon>Ixodinae</taxon>
        <taxon>Ixodes</taxon>
    </lineage>
</organism>
<accession>A0AC60QZX1</accession>
<gene>
    <name evidence="1" type="ORF">HPB47_013211</name>
</gene>
<reference evidence="1 2" key="1">
    <citation type="journal article" date="2020" name="Cell">
        <title>Large-Scale Comparative Analyses of Tick Genomes Elucidate Their Genetic Diversity and Vector Capacities.</title>
        <authorList>
            <consortium name="Tick Genome and Microbiome Consortium (TIGMIC)"/>
            <person name="Jia N."/>
            <person name="Wang J."/>
            <person name="Shi W."/>
            <person name="Du L."/>
            <person name="Sun Y."/>
            <person name="Zhan W."/>
            <person name="Jiang J.F."/>
            <person name="Wang Q."/>
            <person name="Zhang B."/>
            <person name="Ji P."/>
            <person name="Bell-Sakyi L."/>
            <person name="Cui X.M."/>
            <person name="Yuan T.T."/>
            <person name="Jiang B.G."/>
            <person name="Yang W.F."/>
            <person name="Lam T.T."/>
            <person name="Chang Q.C."/>
            <person name="Ding S.J."/>
            <person name="Wang X.J."/>
            <person name="Zhu J.G."/>
            <person name="Ruan X.D."/>
            <person name="Zhao L."/>
            <person name="Wei J.T."/>
            <person name="Ye R.Z."/>
            <person name="Que T.C."/>
            <person name="Du C.H."/>
            <person name="Zhou Y.H."/>
            <person name="Cheng J.X."/>
            <person name="Dai P.F."/>
            <person name="Guo W.B."/>
            <person name="Han X.H."/>
            <person name="Huang E.J."/>
            <person name="Li L.F."/>
            <person name="Wei W."/>
            <person name="Gao Y.C."/>
            <person name="Liu J.Z."/>
            <person name="Shao H.Z."/>
            <person name="Wang X."/>
            <person name="Wang C.C."/>
            <person name="Yang T.C."/>
            <person name="Huo Q.B."/>
            <person name="Li W."/>
            <person name="Chen H.Y."/>
            <person name="Chen S.E."/>
            <person name="Zhou L.G."/>
            <person name="Ni X.B."/>
            <person name="Tian J.H."/>
            <person name="Sheng Y."/>
            <person name="Liu T."/>
            <person name="Pan Y.S."/>
            <person name="Xia L.Y."/>
            <person name="Li J."/>
            <person name="Zhao F."/>
            <person name="Cao W.C."/>
        </authorList>
    </citation>
    <scope>NUCLEOTIDE SEQUENCE [LARGE SCALE GENOMIC DNA]</scope>
    <source>
        <strain evidence="1">Iper-2018</strain>
    </source>
</reference>
<comment type="caution">
    <text evidence="1">The sequence shown here is derived from an EMBL/GenBank/DDBJ whole genome shotgun (WGS) entry which is preliminary data.</text>
</comment>
<dbReference type="EMBL" id="JABSTQ010001189">
    <property type="protein sequence ID" value="KAG0444932.1"/>
    <property type="molecule type" value="Genomic_DNA"/>
</dbReference>
<name>A0AC60QZX1_IXOPE</name>
<protein>
    <submittedName>
        <fullName evidence="1">Uncharacterized protein</fullName>
    </submittedName>
</protein>
<evidence type="ECO:0000313" key="1">
    <source>
        <dbReference type="EMBL" id="KAG0444932.1"/>
    </source>
</evidence>
<dbReference type="Proteomes" id="UP000805193">
    <property type="component" value="Unassembled WGS sequence"/>
</dbReference>
<keyword evidence="2" id="KW-1185">Reference proteome</keyword>